<evidence type="ECO:0000313" key="3">
    <source>
        <dbReference type="Proteomes" id="UP001346869"/>
    </source>
</evidence>
<reference evidence="2 3" key="1">
    <citation type="journal article" date="2023" name="Genes (Basel)">
        <title>Chromosome-Level Genome Assembly and Circadian Gene Repertoire of the Patagonia Blennie Eleginops maclovinus-The Closest Ancestral Proxy of Antarctic Cryonotothenioids.</title>
        <authorList>
            <person name="Cheng C.C."/>
            <person name="Rivera-Colon A.G."/>
            <person name="Minhas B.F."/>
            <person name="Wilson L."/>
            <person name="Rayamajhi N."/>
            <person name="Vargas-Chacoff L."/>
            <person name="Catchen J.M."/>
        </authorList>
    </citation>
    <scope>NUCLEOTIDE SEQUENCE [LARGE SCALE GENOMIC DNA]</scope>
    <source>
        <strain evidence="2">JMC-PN-2008</strain>
    </source>
</reference>
<proteinExistence type="predicted"/>
<keyword evidence="3" id="KW-1185">Reference proteome</keyword>
<sequence length="146" mass="16170">MCLCLHERATVLPEGRCVPHGWFLSLTEDWLQTEGRSASQQPLSDVRGDDGSQSTGESQHFHPLPTPPAWPACREKSQRCSQQEGLKHLAGASARKHIQGRAGRVSERSHCSRLHGLCSNDRVCVCYPCASEEICNVMSSEEKKKS</sequence>
<dbReference type="Proteomes" id="UP001346869">
    <property type="component" value="Unassembled WGS sequence"/>
</dbReference>
<feature type="region of interest" description="Disordered" evidence="1">
    <location>
        <begin position="34"/>
        <end position="73"/>
    </location>
</feature>
<feature type="compositionally biased region" description="Polar residues" evidence="1">
    <location>
        <begin position="34"/>
        <end position="43"/>
    </location>
</feature>
<organism evidence="2 3">
    <name type="scientific">Eleginops maclovinus</name>
    <name type="common">Patagonian blennie</name>
    <name type="synonym">Eleginus maclovinus</name>
    <dbReference type="NCBI Taxonomy" id="56733"/>
    <lineage>
        <taxon>Eukaryota</taxon>
        <taxon>Metazoa</taxon>
        <taxon>Chordata</taxon>
        <taxon>Craniata</taxon>
        <taxon>Vertebrata</taxon>
        <taxon>Euteleostomi</taxon>
        <taxon>Actinopterygii</taxon>
        <taxon>Neopterygii</taxon>
        <taxon>Teleostei</taxon>
        <taxon>Neoteleostei</taxon>
        <taxon>Acanthomorphata</taxon>
        <taxon>Eupercaria</taxon>
        <taxon>Perciformes</taxon>
        <taxon>Notothenioidei</taxon>
        <taxon>Eleginopidae</taxon>
        <taxon>Eleginops</taxon>
    </lineage>
</organism>
<reference evidence="2 3" key="2">
    <citation type="journal article" date="2023" name="Mol. Biol. Evol.">
        <title>Genomics of Secondarily Temperate Adaptation in the Only Non-Antarctic Icefish.</title>
        <authorList>
            <person name="Rivera-Colon A.G."/>
            <person name="Rayamajhi N."/>
            <person name="Minhas B.F."/>
            <person name="Madrigal G."/>
            <person name="Bilyk K.T."/>
            <person name="Yoon V."/>
            <person name="Hune M."/>
            <person name="Gregory S."/>
            <person name="Cheng C.H.C."/>
            <person name="Catchen J.M."/>
        </authorList>
    </citation>
    <scope>NUCLEOTIDE SEQUENCE [LARGE SCALE GENOMIC DNA]</scope>
    <source>
        <strain evidence="2">JMC-PN-2008</strain>
    </source>
</reference>
<protein>
    <submittedName>
        <fullName evidence="2">Uncharacterized protein</fullName>
    </submittedName>
</protein>
<dbReference type="AlphaFoldDB" id="A0AAN8AI93"/>
<name>A0AAN8AI93_ELEMC</name>
<dbReference type="EMBL" id="JAUZQC010000016">
    <property type="protein sequence ID" value="KAK5857069.1"/>
    <property type="molecule type" value="Genomic_DNA"/>
</dbReference>
<comment type="caution">
    <text evidence="2">The sequence shown here is derived from an EMBL/GenBank/DDBJ whole genome shotgun (WGS) entry which is preliminary data.</text>
</comment>
<evidence type="ECO:0000313" key="2">
    <source>
        <dbReference type="EMBL" id="KAK5857069.1"/>
    </source>
</evidence>
<gene>
    <name evidence="2" type="ORF">PBY51_010336</name>
</gene>
<accession>A0AAN8AI93</accession>
<evidence type="ECO:0000256" key="1">
    <source>
        <dbReference type="SAM" id="MobiDB-lite"/>
    </source>
</evidence>